<keyword evidence="3" id="KW-0496">Mitochondrion</keyword>
<organism evidence="3">
    <name type="scientific">Tridacna noae</name>
    <dbReference type="NCBI Taxonomy" id="1737985"/>
    <lineage>
        <taxon>Eukaryota</taxon>
        <taxon>Metazoa</taxon>
        <taxon>Spiralia</taxon>
        <taxon>Lophotrochozoa</taxon>
        <taxon>Mollusca</taxon>
        <taxon>Bivalvia</taxon>
        <taxon>Autobranchia</taxon>
        <taxon>Heteroconchia</taxon>
        <taxon>Euheterodonta</taxon>
        <taxon>Imparidentia</taxon>
        <taxon>Neoheterodontei</taxon>
        <taxon>Cardiida</taxon>
        <taxon>Cardioidea</taxon>
        <taxon>Cardiidae</taxon>
        <taxon>Tridacninae</taxon>
        <taxon>Tridacna</taxon>
    </lineage>
</organism>
<keyword evidence="2" id="KW-0732">Signal</keyword>
<keyword evidence="1" id="KW-1133">Transmembrane helix</keyword>
<geneLocation type="mitochondrion" evidence="3"/>
<evidence type="ECO:0000256" key="1">
    <source>
        <dbReference type="SAM" id="Phobius"/>
    </source>
</evidence>
<feature type="transmembrane region" description="Helical" evidence="1">
    <location>
        <begin position="81"/>
        <end position="102"/>
    </location>
</feature>
<feature type="chain" id="PRO_5028800982" evidence="2">
    <location>
        <begin position="21"/>
        <end position="184"/>
    </location>
</feature>
<evidence type="ECO:0000256" key="2">
    <source>
        <dbReference type="SAM" id="SignalP"/>
    </source>
</evidence>
<dbReference type="EMBL" id="MT755624">
    <property type="protein sequence ID" value="QNK04067.1"/>
    <property type="molecule type" value="Genomic_DNA"/>
</dbReference>
<gene>
    <name evidence="3" type="primary">ND6</name>
</gene>
<keyword evidence="1" id="KW-0812">Transmembrane</keyword>
<dbReference type="AlphaFoldDB" id="A0A7G8QBA9"/>
<feature type="transmembrane region" description="Helical" evidence="1">
    <location>
        <begin position="123"/>
        <end position="144"/>
    </location>
</feature>
<feature type="transmembrane region" description="Helical" evidence="1">
    <location>
        <begin position="29"/>
        <end position="48"/>
    </location>
</feature>
<keyword evidence="1" id="KW-0472">Membrane</keyword>
<evidence type="ECO:0000313" key="3">
    <source>
        <dbReference type="EMBL" id="QNK04067.1"/>
    </source>
</evidence>
<name>A0A7G8QBA9_9BIVA</name>
<feature type="transmembrane region" description="Helical" evidence="1">
    <location>
        <begin position="53"/>
        <end position="75"/>
    </location>
</feature>
<proteinExistence type="predicted"/>
<sequence length="184" mass="19822">MMSSIVSLMVFFMCLGAVAAVHPISLGCYVFLLVSLCAVLLAIEYSVFMGFCLYMVVVGGLLVVFAYAAALSPAANFKLSFMKVCPCAVIVFIIGSFVSWVYSDSSLMANKEYQQNLGLGFDWSWGVLIVFLGILLFMVMVSVVNICLSTGEGALVASSAFPLKSGLMKKGVVNSSWKSRNKKP</sequence>
<protein>
    <submittedName>
        <fullName evidence="3">NADH dehydrogenase subunit 6</fullName>
    </submittedName>
</protein>
<reference evidence="3" key="1">
    <citation type="submission" date="2020-07" db="EMBL/GenBank/DDBJ databases">
        <title>Complete Mitochondrial Genome of Tridacna noae.</title>
        <authorList>
            <person name="Ma H."/>
            <person name="Yu Z."/>
        </authorList>
    </citation>
    <scope>NUCLEOTIDE SEQUENCE</scope>
</reference>
<accession>A0A7G8QBA9</accession>
<feature type="signal peptide" evidence="2">
    <location>
        <begin position="1"/>
        <end position="20"/>
    </location>
</feature>